<dbReference type="SUPFAM" id="SSF48576">
    <property type="entry name" value="Terpenoid synthases"/>
    <property type="match status" value="1"/>
</dbReference>
<evidence type="ECO:0000256" key="3">
    <source>
        <dbReference type="ARBA" id="ARBA00022746"/>
    </source>
</evidence>
<evidence type="ECO:0000313" key="4">
    <source>
        <dbReference type="EMBL" id="MBS9336747.1"/>
    </source>
</evidence>
<evidence type="ECO:0000313" key="5">
    <source>
        <dbReference type="Proteomes" id="UP000735205"/>
    </source>
</evidence>
<keyword evidence="5" id="KW-1185">Reference proteome</keyword>
<keyword evidence="3" id="KW-0125">Carotenoid biosynthesis</keyword>
<dbReference type="Gene3D" id="1.10.600.10">
    <property type="entry name" value="Farnesyl Diphosphate Synthase"/>
    <property type="match status" value="1"/>
</dbReference>
<dbReference type="InterPro" id="IPR008949">
    <property type="entry name" value="Isoprenoid_synthase_dom_sf"/>
</dbReference>
<dbReference type="SFLD" id="SFLDG01018">
    <property type="entry name" value="Squalene/Phytoene_Synthase_Lik"/>
    <property type="match status" value="1"/>
</dbReference>
<accession>A0ABS5QXY8</accession>
<dbReference type="InterPro" id="IPR033904">
    <property type="entry name" value="Trans_IPPS_HH"/>
</dbReference>
<gene>
    <name evidence="4" type="ORF">G6R28_05835</name>
</gene>
<proteinExistence type="predicted"/>
<comment type="caution">
    <text evidence="4">The sequence shown here is derived from an EMBL/GenBank/DDBJ whole genome shotgun (WGS) entry which is preliminary data.</text>
</comment>
<protein>
    <submittedName>
        <fullName evidence="4">Phytoene/squalene synthase family protein</fullName>
    </submittedName>
</protein>
<dbReference type="EMBL" id="JAAMFJ010000005">
    <property type="protein sequence ID" value="MBS9336747.1"/>
    <property type="molecule type" value="Genomic_DNA"/>
</dbReference>
<dbReference type="CDD" id="cd00683">
    <property type="entry name" value="Trans_IPPS_HH"/>
    <property type="match status" value="1"/>
</dbReference>
<dbReference type="InterPro" id="IPR002060">
    <property type="entry name" value="Squ/phyt_synthse"/>
</dbReference>
<organism evidence="4 5">
    <name type="scientific">Fructobacillus papyrifericola</name>
    <dbReference type="NCBI Taxonomy" id="2713172"/>
    <lineage>
        <taxon>Bacteria</taxon>
        <taxon>Bacillati</taxon>
        <taxon>Bacillota</taxon>
        <taxon>Bacilli</taxon>
        <taxon>Lactobacillales</taxon>
        <taxon>Lactobacillaceae</taxon>
        <taxon>Fructobacillus</taxon>
    </lineage>
</organism>
<dbReference type="SFLD" id="SFLDG01212">
    <property type="entry name" value="Phytoene_synthase_like"/>
    <property type="match status" value="1"/>
</dbReference>
<reference evidence="4 5" key="1">
    <citation type="submission" date="2020-02" db="EMBL/GenBank/DDBJ databases">
        <title>Fructobacillus sp. isolated from paper mulberry of Taiwan.</title>
        <authorList>
            <person name="Lin S.-T."/>
        </authorList>
    </citation>
    <scope>NUCLEOTIDE SEQUENCE [LARGE SCALE GENOMIC DNA]</scope>
    <source>
        <strain evidence="4 5">M1-21</strain>
    </source>
</reference>
<dbReference type="SFLD" id="SFLDS00005">
    <property type="entry name" value="Isoprenoid_Synthase_Type_I"/>
    <property type="match status" value="1"/>
</dbReference>
<evidence type="ECO:0000256" key="1">
    <source>
        <dbReference type="ARBA" id="ARBA00004829"/>
    </source>
</evidence>
<dbReference type="RefSeq" id="WP_213793306.1">
    <property type="nucleotide sequence ID" value="NZ_JAAMFJ010000005.1"/>
</dbReference>
<dbReference type="Pfam" id="PF00494">
    <property type="entry name" value="SQS_PSY"/>
    <property type="match status" value="1"/>
</dbReference>
<dbReference type="InterPro" id="IPR044843">
    <property type="entry name" value="Trans_IPPS_bact-type"/>
</dbReference>
<name>A0ABS5QXY8_9LACO</name>
<evidence type="ECO:0000256" key="2">
    <source>
        <dbReference type="ARBA" id="ARBA00022679"/>
    </source>
</evidence>
<dbReference type="Proteomes" id="UP000735205">
    <property type="component" value="Unassembled WGS sequence"/>
</dbReference>
<keyword evidence="2" id="KW-0808">Transferase</keyword>
<comment type="pathway">
    <text evidence="1">Carotenoid biosynthesis.</text>
</comment>
<dbReference type="PANTHER" id="PTHR31480">
    <property type="entry name" value="BIFUNCTIONAL LYCOPENE CYCLASE/PHYTOENE SYNTHASE"/>
    <property type="match status" value="1"/>
</dbReference>
<dbReference type="PROSITE" id="PS01045">
    <property type="entry name" value="SQUALEN_PHYTOEN_SYN_2"/>
    <property type="match status" value="1"/>
</dbReference>
<dbReference type="InterPro" id="IPR019845">
    <property type="entry name" value="Squalene/phytoene_synthase_CS"/>
</dbReference>
<sequence>MSNSQTIPSNVLKSFYNSKKTIKKNSSSFYFAFSKLDKEKSYSIFVIYDYLRKLDDAADNNKQEIFNKLVASWEIASKKKRVIINEESNIADKVAYVFNFFSIEKKLMRDMINGQLHDINHSEIETLTELEDYCYQVAGTVGCIIFNILSPCKSYNRKAVINVGIALQLTNILRDVYEDANADRFFIPSELLLKYRIQKNELLNNHTNKKTRALLKYLAQVALSKYQDADLIVNQISDKKNKNALSLSIIIYKEILLKMINNNFIDISTRVHVNNTKKLVLWIQNKQGTFLSKF</sequence>